<comment type="similarity">
    <text evidence="2 14 15">Belongs to the TonB-dependent receptor family.</text>
</comment>
<keyword evidence="8" id="KW-0408">Iron</keyword>
<keyword evidence="9" id="KW-0406">Ion transport</keyword>
<dbReference type="InterPro" id="IPR036942">
    <property type="entry name" value="Beta-barrel_TonB_sf"/>
</dbReference>
<evidence type="ECO:0000313" key="18">
    <source>
        <dbReference type="EMBL" id="OUI80095.1"/>
    </source>
</evidence>
<dbReference type="PANTHER" id="PTHR32552:SF68">
    <property type="entry name" value="FERRICHROME OUTER MEMBRANE TRANSPORTER_PHAGE RECEPTOR"/>
    <property type="match status" value="1"/>
</dbReference>
<dbReference type="AlphaFoldDB" id="A0A251ZZI1"/>
<keyword evidence="10 15" id="KW-0798">TonB box</keyword>
<evidence type="ECO:0000256" key="8">
    <source>
        <dbReference type="ARBA" id="ARBA00023004"/>
    </source>
</evidence>
<evidence type="ECO:0000256" key="9">
    <source>
        <dbReference type="ARBA" id="ARBA00023065"/>
    </source>
</evidence>
<dbReference type="GO" id="GO:0009279">
    <property type="term" value="C:cell outer membrane"/>
    <property type="evidence" value="ECO:0007669"/>
    <property type="project" value="UniProtKB-SubCell"/>
</dbReference>
<keyword evidence="13 14" id="KW-0998">Cell outer membrane</keyword>
<keyword evidence="12" id="KW-0675">Receptor</keyword>
<feature type="domain" description="TonB-dependent receptor-like beta-barrel" evidence="16">
    <location>
        <begin position="304"/>
        <end position="699"/>
    </location>
</feature>
<dbReference type="GO" id="GO:0015891">
    <property type="term" value="P:siderophore transport"/>
    <property type="evidence" value="ECO:0007669"/>
    <property type="project" value="InterPro"/>
</dbReference>
<evidence type="ECO:0000256" key="11">
    <source>
        <dbReference type="ARBA" id="ARBA00023136"/>
    </source>
</evidence>
<keyword evidence="6 14" id="KW-0812">Transmembrane</keyword>
<evidence type="ECO:0000256" key="13">
    <source>
        <dbReference type="ARBA" id="ARBA00023237"/>
    </source>
</evidence>
<name>A0A251ZZI1_9PROT</name>
<dbReference type="Pfam" id="PF00593">
    <property type="entry name" value="TonB_dep_Rec_b-barrel"/>
    <property type="match status" value="1"/>
</dbReference>
<dbReference type="InterPro" id="IPR012910">
    <property type="entry name" value="Plug_dom"/>
</dbReference>
<evidence type="ECO:0000256" key="15">
    <source>
        <dbReference type="RuleBase" id="RU003357"/>
    </source>
</evidence>
<keyword evidence="5" id="KW-0410">Iron transport</keyword>
<evidence type="ECO:0000256" key="6">
    <source>
        <dbReference type="ARBA" id="ARBA00022692"/>
    </source>
</evidence>
<dbReference type="CDD" id="cd01347">
    <property type="entry name" value="ligand_gated_channel"/>
    <property type="match status" value="1"/>
</dbReference>
<dbReference type="InterPro" id="IPR039426">
    <property type="entry name" value="TonB-dep_rcpt-like"/>
</dbReference>
<keyword evidence="3 14" id="KW-0813">Transport</keyword>
<evidence type="ECO:0008006" key="20">
    <source>
        <dbReference type="Google" id="ProtNLM"/>
    </source>
</evidence>
<keyword evidence="11 14" id="KW-0472">Membrane</keyword>
<sequence>MYEKTHGAQGALACRSIARIVVLSYGFTATPLWAQSSTDKTSLSQTGMSPQKEKRIEVASQSQSFVIVNGTRQPAENYLAQTSSSALKIPVSIQKTPASVQVVTHAVIQDRGALSINQAIETVSGVERNLTFPNSLTFRVRGFVDASTTLRDGFREQTGTQDIQGVDNIEVLKGPASVLYGGSTSSGGTVNVTTKRAIANHNFLNAGLSGGSFGLFRGTADGNRDLSGDGKIVGRINFAYQHDDTFRDFGYNETTYVAPTVQWTPSLRDKIDFFASWQLSNYTWSASQTPLIRKALALPLSYNFDNQTLGASHQDSWRLGYNWVHKFSDSFRFRSGFASSINNYDFGTDRMSTFALSTNGQTLNRGVSSGPQMGKDFDLQNEFSGIFHTGPLKHDWLVGSELYQTDYSAKTYAASLPALVLTDPVYMGAPGLARLRSNISTQAEAASVYFQDYISLFDRFYILGGGRYDATTTSSLNKIKNINTSVYANKFSPRLGILYAARRTTSLYFNWSTSFIPTSTSSFTGTPLSPGKSRQIEAGVKQQLFHDHLQATVAVYDIRRSNVATTDPAHPLYSIAVGQQRSRGIEADVAGEILPGWKAVLSYAYTFANVTRDNKYPVGSVLAGVAKHAGNVWTTYEFADGTVLHGLGLGLGIRAATRREATLPNSFYLPGYFRLDSTLWYKFSLHGRPVRAQLNMTNLTNARIYDTNGTFSMRAEAPRSALGSLQVAF</sequence>
<dbReference type="NCBIfam" id="TIGR01783">
    <property type="entry name" value="TonB-siderophor"/>
    <property type="match status" value="1"/>
</dbReference>
<dbReference type="InterPro" id="IPR000531">
    <property type="entry name" value="Beta-barrel_TonB"/>
</dbReference>
<evidence type="ECO:0000256" key="14">
    <source>
        <dbReference type="PROSITE-ProRule" id="PRU01360"/>
    </source>
</evidence>
<evidence type="ECO:0000256" key="5">
    <source>
        <dbReference type="ARBA" id="ARBA00022496"/>
    </source>
</evidence>
<comment type="subcellular location">
    <subcellularLocation>
        <location evidence="1 14">Cell outer membrane</location>
        <topology evidence="1 14">Multi-pass membrane protein</topology>
    </subcellularLocation>
</comment>
<evidence type="ECO:0000256" key="4">
    <source>
        <dbReference type="ARBA" id="ARBA00022452"/>
    </source>
</evidence>
<dbReference type="Proteomes" id="UP000194565">
    <property type="component" value="Unassembled WGS sequence"/>
</dbReference>
<comment type="caution">
    <text evidence="18">The sequence shown here is derived from an EMBL/GenBank/DDBJ whole genome shotgun (WGS) entry which is preliminary data.</text>
</comment>
<dbReference type="GO" id="GO:0038023">
    <property type="term" value="F:signaling receptor activity"/>
    <property type="evidence" value="ECO:0007669"/>
    <property type="project" value="InterPro"/>
</dbReference>
<evidence type="ECO:0000256" key="1">
    <source>
        <dbReference type="ARBA" id="ARBA00004571"/>
    </source>
</evidence>
<dbReference type="InterPro" id="IPR037066">
    <property type="entry name" value="Plug_dom_sf"/>
</dbReference>
<dbReference type="EMBL" id="JOMM01000084">
    <property type="protein sequence ID" value="OUI80095.1"/>
    <property type="molecule type" value="Genomic_DNA"/>
</dbReference>
<evidence type="ECO:0000256" key="2">
    <source>
        <dbReference type="ARBA" id="ARBA00009810"/>
    </source>
</evidence>
<evidence type="ECO:0000259" key="17">
    <source>
        <dbReference type="Pfam" id="PF07715"/>
    </source>
</evidence>
<dbReference type="PROSITE" id="PS52016">
    <property type="entry name" value="TONB_DEPENDENT_REC_3"/>
    <property type="match status" value="1"/>
</dbReference>
<dbReference type="Gene3D" id="2.40.170.20">
    <property type="entry name" value="TonB-dependent receptor, beta-barrel domain"/>
    <property type="match status" value="1"/>
</dbReference>
<feature type="domain" description="TonB-dependent receptor plug" evidence="17">
    <location>
        <begin position="93"/>
        <end position="187"/>
    </location>
</feature>
<evidence type="ECO:0000256" key="10">
    <source>
        <dbReference type="ARBA" id="ARBA00023077"/>
    </source>
</evidence>
<evidence type="ECO:0000256" key="12">
    <source>
        <dbReference type="ARBA" id="ARBA00023170"/>
    </source>
</evidence>
<accession>A0A251ZZI1</accession>
<keyword evidence="4 14" id="KW-1134">Transmembrane beta strand</keyword>
<evidence type="ECO:0000313" key="19">
    <source>
        <dbReference type="Proteomes" id="UP000194565"/>
    </source>
</evidence>
<dbReference type="Pfam" id="PF07715">
    <property type="entry name" value="Plug"/>
    <property type="match status" value="1"/>
</dbReference>
<dbReference type="GO" id="GO:0015344">
    <property type="term" value="F:siderophore uptake transmembrane transporter activity"/>
    <property type="evidence" value="ECO:0007669"/>
    <property type="project" value="TreeGrafter"/>
</dbReference>
<organism evidence="18 19">
    <name type="scientific">Acetobacter tropicalis</name>
    <dbReference type="NCBI Taxonomy" id="104102"/>
    <lineage>
        <taxon>Bacteria</taxon>
        <taxon>Pseudomonadati</taxon>
        <taxon>Pseudomonadota</taxon>
        <taxon>Alphaproteobacteria</taxon>
        <taxon>Acetobacterales</taxon>
        <taxon>Acetobacteraceae</taxon>
        <taxon>Acetobacter</taxon>
    </lineage>
</organism>
<evidence type="ECO:0000256" key="7">
    <source>
        <dbReference type="ARBA" id="ARBA00022729"/>
    </source>
</evidence>
<keyword evidence="7" id="KW-0732">Signal</keyword>
<dbReference type="RefSeq" id="WP_086642137.1">
    <property type="nucleotide sequence ID" value="NZ_JOMM01000084.1"/>
</dbReference>
<dbReference type="InterPro" id="IPR010105">
    <property type="entry name" value="TonB_sidphr_rcpt"/>
</dbReference>
<evidence type="ECO:0000259" key="16">
    <source>
        <dbReference type="Pfam" id="PF00593"/>
    </source>
</evidence>
<dbReference type="Gene3D" id="2.170.130.10">
    <property type="entry name" value="TonB-dependent receptor, plug domain"/>
    <property type="match status" value="1"/>
</dbReference>
<dbReference type="SUPFAM" id="SSF56935">
    <property type="entry name" value="Porins"/>
    <property type="match status" value="1"/>
</dbReference>
<evidence type="ECO:0000256" key="3">
    <source>
        <dbReference type="ARBA" id="ARBA00022448"/>
    </source>
</evidence>
<protein>
    <recommendedName>
        <fullName evidence="20">TonB-dependent siderophore receptor</fullName>
    </recommendedName>
</protein>
<reference evidence="18 19" key="1">
    <citation type="submission" date="2014-06" db="EMBL/GenBank/DDBJ databases">
        <authorList>
            <person name="Ju J."/>
            <person name="Zhang J."/>
        </authorList>
    </citation>
    <scope>NUCLEOTIDE SEQUENCE [LARGE SCALE GENOMIC DNA]</scope>
    <source>
        <strain evidence="18">DmW_042</strain>
    </source>
</reference>
<gene>
    <name evidence="18" type="ORF">HC62_18025</name>
</gene>
<proteinExistence type="inferred from homology"/>
<dbReference type="PANTHER" id="PTHR32552">
    <property type="entry name" value="FERRICHROME IRON RECEPTOR-RELATED"/>
    <property type="match status" value="1"/>
</dbReference>